<name>A0A4Z0C0F4_9BURK</name>
<gene>
    <name evidence="5" type="ORF">EZ242_01910</name>
</gene>
<dbReference type="EMBL" id="SMLL01000001">
    <property type="protein sequence ID" value="TFZ05077.1"/>
    <property type="molecule type" value="Genomic_DNA"/>
</dbReference>
<accession>A0A4Z0C0F4</accession>
<evidence type="ECO:0000313" key="6">
    <source>
        <dbReference type="Proteomes" id="UP000297564"/>
    </source>
</evidence>
<feature type="domain" description="HTH lacI-type" evidence="4">
    <location>
        <begin position="5"/>
        <end position="59"/>
    </location>
</feature>
<dbReference type="Gene3D" id="1.10.260.40">
    <property type="entry name" value="lambda repressor-like DNA-binding domains"/>
    <property type="match status" value="1"/>
</dbReference>
<sequence>MRKAATIRDVAHAAAVSTATVSKFVNGGQRFSREVEARITAAIQQLGYRTNPLARGMITGRTGNLGIVIMDIRNPHFTSFVKGASRAAAEAGMNLLFADAAESRAPELALLQALLPQVDGLIVSARMPVAVVEWLREWARKPVVFYGGLAPRPGLHSVGCDNHASGLMLGRHLRELGHRRISYVGFGAAPWSKDRWEGLRAAFQGTKASLQCFDVPAPVAEEGERIASSVLLDAQTPEAVVAYNDLLALGLMAEARALGFRVPQQVSIAGFDNIAYGRYTTPSLTSVDTGSEATGEAAARHLLGLLAGESDLALHETIATRLVPRDSTAARGSGSGKP</sequence>
<keyword evidence="6" id="KW-1185">Reference proteome</keyword>
<dbReference type="CDD" id="cd01392">
    <property type="entry name" value="HTH_LacI"/>
    <property type="match status" value="1"/>
</dbReference>
<protein>
    <submittedName>
        <fullName evidence="5">LacI family transcriptional regulator</fullName>
    </submittedName>
</protein>
<keyword evidence="1" id="KW-0805">Transcription regulation</keyword>
<dbReference type="Proteomes" id="UP000297564">
    <property type="component" value="Unassembled WGS sequence"/>
</dbReference>
<evidence type="ECO:0000256" key="1">
    <source>
        <dbReference type="ARBA" id="ARBA00023015"/>
    </source>
</evidence>
<reference evidence="5 6" key="1">
    <citation type="submission" date="2019-03" db="EMBL/GenBank/DDBJ databases">
        <title>Ramlibacter rhizophilus CCTCC AB2015357, whole genome shotgun sequence.</title>
        <authorList>
            <person name="Zhang X."/>
            <person name="Feng G."/>
            <person name="Zhu H."/>
        </authorList>
    </citation>
    <scope>NUCLEOTIDE SEQUENCE [LARGE SCALE GENOMIC DNA]</scope>
    <source>
        <strain evidence="5 6">CCTCC AB2015357</strain>
    </source>
</reference>
<keyword evidence="3" id="KW-0804">Transcription</keyword>
<organism evidence="5 6">
    <name type="scientific">Ramlibacter rhizophilus</name>
    <dbReference type="NCBI Taxonomy" id="1781167"/>
    <lineage>
        <taxon>Bacteria</taxon>
        <taxon>Pseudomonadati</taxon>
        <taxon>Pseudomonadota</taxon>
        <taxon>Betaproteobacteria</taxon>
        <taxon>Burkholderiales</taxon>
        <taxon>Comamonadaceae</taxon>
        <taxon>Ramlibacter</taxon>
    </lineage>
</organism>
<dbReference type="AlphaFoldDB" id="A0A4Z0C0F4"/>
<dbReference type="PROSITE" id="PS50932">
    <property type="entry name" value="HTH_LACI_2"/>
    <property type="match status" value="1"/>
</dbReference>
<proteinExistence type="predicted"/>
<evidence type="ECO:0000313" key="5">
    <source>
        <dbReference type="EMBL" id="TFZ05077.1"/>
    </source>
</evidence>
<evidence type="ECO:0000256" key="3">
    <source>
        <dbReference type="ARBA" id="ARBA00023163"/>
    </source>
</evidence>
<comment type="caution">
    <text evidence="5">The sequence shown here is derived from an EMBL/GenBank/DDBJ whole genome shotgun (WGS) entry which is preliminary data.</text>
</comment>
<dbReference type="PANTHER" id="PTHR30146:SF138">
    <property type="entry name" value="TRANSCRIPTIONAL REGULATORY PROTEIN"/>
    <property type="match status" value="1"/>
</dbReference>
<dbReference type="Pfam" id="PF00356">
    <property type="entry name" value="LacI"/>
    <property type="match status" value="1"/>
</dbReference>
<dbReference type="SUPFAM" id="SSF53822">
    <property type="entry name" value="Periplasmic binding protein-like I"/>
    <property type="match status" value="1"/>
</dbReference>
<keyword evidence="2" id="KW-0238">DNA-binding</keyword>
<dbReference type="SUPFAM" id="SSF47413">
    <property type="entry name" value="lambda repressor-like DNA-binding domains"/>
    <property type="match status" value="1"/>
</dbReference>
<evidence type="ECO:0000256" key="2">
    <source>
        <dbReference type="ARBA" id="ARBA00023125"/>
    </source>
</evidence>
<dbReference type="GO" id="GO:0003700">
    <property type="term" value="F:DNA-binding transcription factor activity"/>
    <property type="evidence" value="ECO:0007669"/>
    <property type="project" value="TreeGrafter"/>
</dbReference>
<dbReference type="Gene3D" id="3.40.50.2300">
    <property type="match status" value="2"/>
</dbReference>
<dbReference type="OrthoDB" id="9805642at2"/>
<evidence type="ECO:0000259" key="4">
    <source>
        <dbReference type="PROSITE" id="PS50932"/>
    </source>
</evidence>
<dbReference type="InterPro" id="IPR000843">
    <property type="entry name" value="HTH_LacI"/>
</dbReference>
<dbReference type="PANTHER" id="PTHR30146">
    <property type="entry name" value="LACI-RELATED TRANSCRIPTIONAL REPRESSOR"/>
    <property type="match status" value="1"/>
</dbReference>
<dbReference type="GO" id="GO:0000976">
    <property type="term" value="F:transcription cis-regulatory region binding"/>
    <property type="evidence" value="ECO:0007669"/>
    <property type="project" value="TreeGrafter"/>
</dbReference>
<dbReference type="CDD" id="cd06267">
    <property type="entry name" value="PBP1_LacI_sugar_binding-like"/>
    <property type="match status" value="1"/>
</dbReference>
<dbReference type="InterPro" id="IPR010982">
    <property type="entry name" value="Lambda_DNA-bd_dom_sf"/>
</dbReference>
<dbReference type="Pfam" id="PF13377">
    <property type="entry name" value="Peripla_BP_3"/>
    <property type="match status" value="1"/>
</dbReference>
<dbReference type="SMART" id="SM00354">
    <property type="entry name" value="HTH_LACI"/>
    <property type="match status" value="1"/>
</dbReference>
<dbReference type="InterPro" id="IPR046335">
    <property type="entry name" value="LacI/GalR-like_sensor"/>
</dbReference>
<dbReference type="PROSITE" id="PS00356">
    <property type="entry name" value="HTH_LACI_1"/>
    <property type="match status" value="1"/>
</dbReference>
<dbReference type="InterPro" id="IPR028082">
    <property type="entry name" value="Peripla_BP_I"/>
</dbReference>